<dbReference type="KEGG" id="bhs:BM1374165_00895"/>
<evidence type="ECO:0000313" key="2">
    <source>
        <dbReference type="Proteomes" id="UP000019801"/>
    </source>
</evidence>
<name>X5LVR6_BARHN</name>
<proteinExistence type="predicted"/>
<protein>
    <submittedName>
        <fullName evidence="1">Uncharacterized protein</fullName>
    </submittedName>
</protein>
<organism evidence="1 2">
    <name type="scientific">Bartonella henselae</name>
    <name type="common">Rochalimaea henselae</name>
    <dbReference type="NCBI Taxonomy" id="38323"/>
    <lineage>
        <taxon>Bacteria</taxon>
        <taxon>Pseudomonadati</taxon>
        <taxon>Pseudomonadota</taxon>
        <taxon>Alphaproteobacteria</taxon>
        <taxon>Hyphomicrobiales</taxon>
        <taxon>Bartonellaceae</taxon>
        <taxon>Bartonella</taxon>
    </lineage>
</organism>
<dbReference type="PATRIC" id="fig|38323.3.peg.861"/>
<sequence>MIYKLKKQAIAVKKLVSRYPCLADSTSPNKHIDLLEKNKSRISRKKFLLLRLRFSCCKLDSTTVSKNASEEKKRKNQNPLLFECHGIIKVLNSFFCILVKLKIRTSYGKSADPLCNHSLLLEIKNKYYQAQMLPQK</sequence>
<dbReference type="RefSeq" id="WP_034447777.1">
    <property type="nucleotide sequence ID" value="NZ_BLJT01000001.1"/>
</dbReference>
<gene>
    <name evidence="1" type="ORF">BM1374165_00895</name>
</gene>
<dbReference type="KEGG" id="bhn:PRJBM_00796"/>
<reference evidence="2" key="1">
    <citation type="submission" date="2013-11" db="EMBL/GenBank/DDBJ databases">
        <title>Genome sequencing of Bartonella spp. isolated from human blood.</title>
        <authorList>
            <person name="Raoult D."/>
        </authorList>
    </citation>
    <scope>NUCLEOTIDE SEQUENCE</scope>
    <source>
        <strain evidence="2">BM1374165</strain>
    </source>
</reference>
<accession>X5LVR6</accession>
<dbReference type="Proteomes" id="UP000019801">
    <property type="component" value="Chromosome I"/>
</dbReference>
<dbReference type="AlphaFoldDB" id="X5LVR6"/>
<evidence type="ECO:0000313" key="1">
    <source>
        <dbReference type="EMBL" id="CDO46903.1"/>
    </source>
</evidence>
<dbReference type="EMBL" id="HG969191">
    <property type="protein sequence ID" value="CDO46903.1"/>
    <property type="molecule type" value="Genomic_DNA"/>
</dbReference>